<dbReference type="EMBL" id="JAGGMR010000001">
    <property type="protein sequence ID" value="MBP2189891.1"/>
    <property type="molecule type" value="Genomic_DNA"/>
</dbReference>
<keyword evidence="3" id="KW-0804">Transcription</keyword>
<name>A0ABS4QDW9_9NOCA</name>
<sequence>MPDVATELPLRERKKLRTRQALIDTALALFDERGFDRTTLADLCQGVEISKRTFFRTFASKEAVAMAPLQDMWSAFLDQLERGEPRPATLLEFLQEALVAAIETTATDGWAQRATRSHQLAQDTPSMAAHNLQFCDQTTRSALLVLHRQLELPDDLRPRLALDILVAAFHRALDTWTTRTTFETADLLADLNAAFAAIPGAVTLSARISR</sequence>
<evidence type="ECO:0000256" key="2">
    <source>
        <dbReference type="ARBA" id="ARBA00023125"/>
    </source>
</evidence>
<dbReference type="SUPFAM" id="SSF46689">
    <property type="entry name" value="Homeodomain-like"/>
    <property type="match status" value="1"/>
</dbReference>
<keyword evidence="7" id="KW-1185">Reference proteome</keyword>
<evidence type="ECO:0000256" key="4">
    <source>
        <dbReference type="PROSITE-ProRule" id="PRU00335"/>
    </source>
</evidence>
<dbReference type="RefSeq" id="WP_209889247.1">
    <property type="nucleotide sequence ID" value="NZ_JAGGMR010000001.1"/>
</dbReference>
<comment type="caution">
    <text evidence="6">The sequence shown here is derived from an EMBL/GenBank/DDBJ whole genome shotgun (WGS) entry which is preliminary data.</text>
</comment>
<keyword evidence="2 4" id="KW-0238">DNA-binding</keyword>
<dbReference type="InterPro" id="IPR041347">
    <property type="entry name" value="MftR_C"/>
</dbReference>
<accession>A0ABS4QDW9</accession>
<dbReference type="PANTHER" id="PTHR30055">
    <property type="entry name" value="HTH-TYPE TRANSCRIPTIONAL REGULATOR RUTR"/>
    <property type="match status" value="1"/>
</dbReference>
<dbReference type="InterPro" id="IPR009057">
    <property type="entry name" value="Homeodomain-like_sf"/>
</dbReference>
<reference evidence="6 7" key="1">
    <citation type="submission" date="2021-03" db="EMBL/GenBank/DDBJ databases">
        <title>Sequencing the genomes of 1000 actinobacteria strains.</title>
        <authorList>
            <person name="Klenk H.-P."/>
        </authorList>
    </citation>
    <scope>NUCLEOTIDE SEQUENCE [LARGE SCALE GENOMIC DNA]</scope>
    <source>
        <strain evidence="6 7">DSM 45516</strain>
    </source>
</reference>
<evidence type="ECO:0000313" key="6">
    <source>
        <dbReference type="EMBL" id="MBP2189891.1"/>
    </source>
</evidence>
<organism evidence="6 7">
    <name type="scientific">Nocardia goodfellowii</name>
    <dbReference type="NCBI Taxonomy" id="882446"/>
    <lineage>
        <taxon>Bacteria</taxon>
        <taxon>Bacillati</taxon>
        <taxon>Actinomycetota</taxon>
        <taxon>Actinomycetes</taxon>
        <taxon>Mycobacteriales</taxon>
        <taxon>Nocardiaceae</taxon>
        <taxon>Nocardia</taxon>
    </lineage>
</organism>
<evidence type="ECO:0000256" key="1">
    <source>
        <dbReference type="ARBA" id="ARBA00023015"/>
    </source>
</evidence>
<feature type="DNA-binding region" description="H-T-H motif" evidence="4">
    <location>
        <begin position="39"/>
        <end position="58"/>
    </location>
</feature>
<feature type="domain" description="HTH tetR-type" evidence="5">
    <location>
        <begin position="16"/>
        <end position="76"/>
    </location>
</feature>
<evidence type="ECO:0000256" key="3">
    <source>
        <dbReference type="ARBA" id="ARBA00023163"/>
    </source>
</evidence>
<evidence type="ECO:0000313" key="7">
    <source>
        <dbReference type="Proteomes" id="UP001519325"/>
    </source>
</evidence>
<evidence type="ECO:0000259" key="5">
    <source>
        <dbReference type="PROSITE" id="PS50977"/>
    </source>
</evidence>
<dbReference type="Proteomes" id="UP001519325">
    <property type="component" value="Unassembled WGS sequence"/>
</dbReference>
<dbReference type="PRINTS" id="PR00455">
    <property type="entry name" value="HTHTETR"/>
</dbReference>
<dbReference type="Pfam" id="PF17754">
    <property type="entry name" value="TetR_C_14"/>
    <property type="match status" value="1"/>
</dbReference>
<dbReference type="Gene3D" id="1.10.357.10">
    <property type="entry name" value="Tetracycline Repressor, domain 2"/>
    <property type="match status" value="1"/>
</dbReference>
<dbReference type="Pfam" id="PF00440">
    <property type="entry name" value="TetR_N"/>
    <property type="match status" value="1"/>
</dbReference>
<dbReference type="PANTHER" id="PTHR30055:SF234">
    <property type="entry name" value="HTH-TYPE TRANSCRIPTIONAL REGULATOR BETI"/>
    <property type="match status" value="1"/>
</dbReference>
<proteinExistence type="predicted"/>
<dbReference type="PROSITE" id="PS50977">
    <property type="entry name" value="HTH_TETR_2"/>
    <property type="match status" value="1"/>
</dbReference>
<protein>
    <submittedName>
        <fullName evidence="6">AcrR family transcriptional regulator</fullName>
    </submittedName>
</protein>
<keyword evidence="1" id="KW-0805">Transcription regulation</keyword>
<dbReference type="InterPro" id="IPR001647">
    <property type="entry name" value="HTH_TetR"/>
</dbReference>
<dbReference type="InterPro" id="IPR050109">
    <property type="entry name" value="HTH-type_TetR-like_transc_reg"/>
</dbReference>
<gene>
    <name evidence="6" type="ORF">BJ987_002792</name>
</gene>